<keyword evidence="6" id="KW-0808">Transferase</keyword>
<feature type="compositionally biased region" description="Gly residues" evidence="4">
    <location>
        <begin position="648"/>
        <end position="681"/>
    </location>
</feature>
<evidence type="ECO:0000256" key="2">
    <source>
        <dbReference type="ARBA" id="ARBA00023004"/>
    </source>
</evidence>
<keyword evidence="3" id="KW-0539">Nucleus</keyword>
<dbReference type="SUPFAM" id="SSF51197">
    <property type="entry name" value="Clavaminate synthase-like"/>
    <property type="match status" value="1"/>
</dbReference>
<dbReference type="AlphaFoldDB" id="A0A2V0NZM3"/>
<feature type="compositionally biased region" description="Gly residues" evidence="4">
    <location>
        <begin position="523"/>
        <end position="540"/>
    </location>
</feature>
<feature type="compositionally biased region" description="Acidic residues" evidence="4">
    <location>
        <begin position="581"/>
        <end position="591"/>
    </location>
</feature>
<dbReference type="GO" id="GO:0032259">
    <property type="term" value="P:methylation"/>
    <property type="evidence" value="ECO:0007669"/>
    <property type="project" value="UniProtKB-KW"/>
</dbReference>
<evidence type="ECO:0000256" key="4">
    <source>
        <dbReference type="SAM" id="MobiDB-lite"/>
    </source>
</evidence>
<feature type="compositionally biased region" description="Pro residues" evidence="4">
    <location>
        <begin position="357"/>
        <end position="370"/>
    </location>
</feature>
<keyword evidence="6" id="KW-0489">Methyltransferase</keyword>
<evidence type="ECO:0000313" key="6">
    <source>
        <dbReference type="EMBL" id="GBF91033.1"/>
    </source>
</evidence>
<dbReference type="GO" id="GO:0051864">
    <property type="term" value="F:histone H3K36 demethylase activity"/>
    <property type="evidence" value="ECO:0007669"/>
    <property type="project" value="TreeGrafter"/>
</dbReference>
<evidence type="ECO:0000256" key="1">
    <source>
        <dbReference type="ARBA" id="ARBA00022723"/>
    </source>
</evidence>
<dbReference type="Gene3D" id="3.90.930.40">
    <property type="match status" value="2"/>
</dbReference>
<dbReference type="Proteomes" id="UP000247498">
    <property type="component" value="Unassembled WGS sequence"/>
</dbReference>
<reference evidence="6 7" key="1">
    <citation type="journal article" date="2018" name="Sci. Rep.">
        <title>Raphidocelis subcapitata (=Pseudokirchneriella subcapitata) provides an insight into genome evolution and environmental adaptations in the Sphaeropleales.</title>
        <authorList>
            <person name="Suzuki S."/>
            <person name="Yamaguchi H."/>
            <person name="Nakajima N."/>
            <person name="Kawachi M."/>
        </authorList>
    </citation>
    <scope>NUCLEOTIDE SEQUENCE [LARGE SCALE GENOMIC DNA]</scope>
    <source>
        <strain evidence="6 7">NIES-35</strain>
    </source>
</reference>
<dbReference type="GO" id="GO:0032453">
    <property type="term" value="F:histone H3K4 demethylase activity"/>
    <property type="evidence" value="ECO:0007669"/>
    <property type="project" value="TreeGrafter"/>
</dbReference>
<dbReference type="PANTHER" id="PTHR13096:SF8">
    <property type="entry name" value="RIBOSOMAL OXYGENASE 1"/>
    <property type="match status" value="1"/>
</dbReference>
<keyword evidence="3" id="KW-0223">Dioxygenase</keyword>
<comment type="cofactor">
    <cofactor evidence="3">
        <name>Fe(2+)</name>
        <dbReference type="ChEBI" id="CHEBI:29033"/>
    </cofactor>
    <text evidence="3">Binds 1 Fe(2+) ion per subunit.</text>
</comment>
<comment type="similarity">
    <text evidence="3">Belongs to the ROX family.</text>
</comment>
<dbReference type="Pfam" id="PF08007">
    <property type="entry name" value="JmjC_2"/>
    <property type="match status" value="1"/>
</dbReference>
<protein>
    <recommendedName>
        <fullName evidence="3">Bifunctional lysine-specific demethylase and histidyl-hydroxylase</fullName>
        <ecNumber evidence="3">1.14.11.-</ecNumber>
    </recommendedName>
</protein>
<dbReference type="OrthoDB" id="425950at2759"/>
<keyword evidence="3" id="KW-0804">Transcription</keyword>
<name>A0A2V0NZM3_9CHLO</name>
<dbReference type="InterPro" id="IPR003347">
    <property type="entry name" value="JmjC_dom"/>
</dbReference>
<organism evidence="6 7">
    <name type="scientific">Raphidocelis subcapitata</name>
    <dbReference type="NCBI Taxonomy" id="307507"/>
    <lineage>
        <taxon>Eukaryota</taxon>
        <taxon>Viridiplantae</taxon>
        <taxon>Chlorophyta</taxon>
        <taxon>core chlorophytes</taxon>
        <taxon>Chlorophyceae</taxon>
        <taxon>CS clade</taxon>
        <taxon>Sphaeropleales</taxon>
        <taxon>Selenastraceae</taxon>
        <taxon>Raphidocelis</taxon>
    </lineage>
</organism>
<proteinExistence type="inferred from homology"/>
<gene>
    <name evidence="6" type="ORF">Rsub_03888</name>
</gene>
<sequence length="709" mass="72027">MGKKKDKAAAREAAATAFDWAAVDRDPVGFLVAPETSAAFFADCWERRPRLFKATPARATLAARLTTLPTLLAWLAAAEAADGGRSPLRFGRDVNAARYQNGVRETPNGVGDAAAEELKTLHDEEGCTLQIHQPQRWEDATWRLMAALECQLGQLVGANAYLTPPGTQGLAPHHDDVELWIIQTAGTKRWRCYAPLEGFELPSLSSGDLPQEMLGEPVLEAVLRPGDVLYMPRGTIHQAVADGAAASAHVTVSTAQRASYGDLAMHLFGTALAAQSNEAERALPLAARRGPPPGLPFSHSLERVLSSEPDAGPTPAVVAALAGVLREVAEALEERPDMLTAAVQSSSADFWRHRLPPHPQQLPPQGPPPELGDSIWLRARGWCCAVPHDGPPPGGDEGGGDGGDGGGGGAPLRVKVKMLNQGEKTGPEEEKEEEEEEEEEAEEEEEGPPVKLVTCFHNSREAHMMGPSGGESSDGGESDLFGSDDEGGSGEGDDDGDEPPQLVALAGGSGDEGGEGAPDAAGAGAGEAGGDGDSDGGSGSGSEEDGGRGGCGEGCGHDHGHGHGHGSDLGSSDLEGSGSGDEGDGEGEGEEVPGLLIPGSHMRALMALMEAEAPDKAVPIRSLPLRHDADKLFFAFSMWAEGFAATKRGGGGGGKKGGGGGGGGGGKKGGGDGGGGGGGGKKGGKAARGAGGAAAGAPPAKKAKKGAAA</sequence>
<dbReference type="InParanoid" id="A0A2V0NZM3"/>
<comment type="subcellular location">
    <subcellularLocation>
        <location evidence="3">Nucleus</location>
    </subcellularLocation>
</comment>
<comment type="caution">
    <text evidence="6">The sequence shown here is derived from an EMBL/GenBank/DDBJ whole genome shotgun (WGS) entry which is preliminary data.</text>
</comment>
<keyword evidence="3" id="KW-0805">Transcription regulation</keyword>
<feature type="compositionally biased region" description="Acidic residues" evidence="4">
    <location>
        <begin position="429"/>
        <end position="447"/>
    </location>
</feature>
<feature type="compositionally biased region" description="Acidic residues" evidence="4">
    <location>
        <begin position="474"/>
        <end position="498"/>
    </location>
</feature>
<keyword evidence="2 3" id="KW-0408">Iron</keyword>
<keyword evidence="3" id="KW-0560">Oxidoreductase</keyword>
<keyword evidence="7" id="KW-1185">Reference proteome</keyword>
<dbReference type="GO" id="GO:0008168">
    <property type="term" value="F:methyltransferase activity"/>
    <property type="evidence" value="ECO:0007669"/>
    <property type="project" value="UniProtKB-KW"/>
</dbReference>
<evidence type="ECO:0000259" key="5">
    <source>
        <dbReference type="PROSITE" id="PS51184"/>
    </source>
</evidence>
<dbReference type="EMBL" id="BDRX01000021">
    <property type="protein sequence ID" value="GBF91033.1"/>
    <property type="molecule type" value="Genomic_DNA"/>
</dbReference>
<dbReference type="PROSITE" id="PS51184">
    <property type="entry name" value="JMJC"/>
    <property type="match status" value="1"/>
</dbReference>
<feature type="compositionally biased region" description="Gly residues" evidence="4">
    <location>
        <begin position="395"/>
        <end position="410"/>
    </location>
</feature>
<evidence type="ECO:0000313" key="7">
    <source>
        <dbReference type="Proteomes" id="UP000247498"/>
    </source>
</evidence>
<evidence type="ECO:0000256" key="3">
    <source>
        <dbReference type="RuleBase" id="RU366061"/>
    </source>
</evidence>
<feature type="domain" description="JmjC" evidence="5">
    <location>
        <begin position="95"/>
        <end position="271"/>
    </location>
</feature>
<dbReference type="GO" id="GO:0005506">
    <property type="term" value="F:iron ion binding"/>
    <property type="evidence" value="ECO:0007669"/>
    <property type="project" value="UniProtKB-UniRule"/>
</dbReference>
<dbReference type="EC" id="1.14.11.-" evidence="3"/>
<feature type="region of interest" description="Disordered" evidence="4">
    <location>
        <begin position="352"/>
        <end position="371"/>
    </location>
</feature>
<accession>A0A2V0NZM3</accession>
<dbReference type="Gene3D" id="2.60.120.650">
    <property type="entry name" value="Cupin"/>
    <property type="match status" value="1"/>
</dbReference>
<feature type="region of interest" description="Disordered" evidence="4">
    <location>
        <begin position="645"/>
        <end position="709"/>
    </location>
</feature>
<comment type="function">
    <text evidence="3">Oxygenase that can act as both a histone lysine demethylase and a ribosomal histidine hydroxylase.</text>
</comment>
<keyword evidence="1 3" id="KW-0479">Metal-binding</keyword>
<dbReference type="InterPro" id="IPR039994">
    <property type="entry name" value="NO66-like"/>
</dbReference>
<dbReference type="PANTHER" id="PTHR13096">
    <property type="entry name" value="MINA53 MYC INDUCED NUCLEAR ANTIGEN"/>
    <property type="match status" value="1"/>
</dbReference>
<dbReference type="GO" id="GO:0005730">
    <property type="term" value="C:nucleolus"/>
    <property type="evidence" value="ECO:0007669"/>
    <property type="project" value="TreeGrafter"/>
</dbReference>
<feature type="region of interest" description="Disordered" evidence="4">
    <location>
        <begin position="387"/>
        <end position="595"/>
    </location>
</feature>